<evidence type="ECO:0008006" key="4">
    <source>
        <dbReference type="Google" id="ProtNLM"/>
    </source>
</evidence>
<reference evidence="2 3" key="1">
    <citation type="submission" date="2021-06" db="EMBL/GenBank/DDBJ databases">
        <authorList>
            <person name="Palmer J.M."/>
        </authorList>
    </citation>
    <scope>NUCLEOTIDE SEQUENCE [LARGE SCALE GENOMIC DNA]</scope>
    <source>
        <strain evidence="2 3">MEX-2019</strain>
        <tissue evidence="2">Muscle</tissue>
    </source>
</reference>
<proteinExistence type="predicted"/>
<evidence type="ECO:0000313" key="3">
    <source>
        <dbReference type="Proteomes" id="UP001311232"/>
    </source>
</evidence>
<evidence type="ECO:0000313" key="2">
    <source>
        <dbReference type="EMBL" id="KAK5601006.1"/>
    </source>
</evidence>
<feature type="chain" id="PRO_5043978995" description="Secreted protein" evidence="1">
    <location>
        <begin position="26"/>
        <end position="112"/>
    </location>
</feature>
<protein>
    <recommendedName>
        <fullName evidence="4">Secreted protein</fullName>
    </recommendedName>
</protein>
<keyword evidence="3" id="KW-1185">Reference proteome</keyword>
<dbReference type="Proteomes" id="UP001311232">
    <property type="component" value="Unassembled WGS sequence"/>
</dbReference>
<evidence type="ECO:0000256" key="1">
    <source>
        <dbReference type="SAM" id="SignalP"/>
    </source>
</evidence>
<gene>
    <name evidence="2" type="ORF">CRENBAI_005537</name>
</gene>
<dbReference type="AlphaFoldDB" id="A0AAV9QU48"/>
<sequence>MPCLSRLPVTVLFLPLPLISQMVKGALPVIAPGFLHPLFLGTGSSSGTSTGNTGILSIGWGRSRCCWRLTWLRSSLGATHHTAGTQRPEHMIRTTGHTRIAGGAGSFARLTT</sequence>
<comment type="caution">
    <text evidence="2">The sequence shown here is derived from an EMBL/GenBank/DDBJ whole genome shotgun (WGS) entry which is preliminary data.</text>
</comment>
<dbReference type="EMBL" id="JAHHUM010002730">
    <property type="protein sequence ID" value="KAK5601006.1"/>
    <property type="molecule type" value="Genomic_DNA"/>
</dbReference>
<feature type="signal peptide" evidence="1">
    <location>
        <begin position="1"/>
        <end position="25"/>
    </location>
</feature>
<name>A0AAV9QU48_9TELE</name>
<organism evidence="2 3">
    <name type="scientific">Crenichthys baileyi</name>
    <name type="common">White River springfish</name>
    <dbReference type="NCBI Taxonomy" id="28760"/>
    <lineage>
        <taxon>Eukaryota</taxon>
        <taxon>Metazoa</taxon>
        <taxon>Chordata</taxon>
        <taxon>Craniata</taxon>
        <taxon>Vertebrata</taxon>
        <taxon>Euteleostomi</taxon>
        <taxon>Actinopterygii</taxon>
        <taxon>Neopterygii</taxon>
        <taxon>Teleostei</taxon>
        <taxon>Neoteleostei</taxon>
        <taxon>Acanthomorphata</taxon>
        <taxon>Ovalentaria</taxon>
        <taxon>Atherinomorphae</taxon>
        <taxon>Cyprinodontiformes</taxon>
        <taxon>Goodeidae</taxon>
        <taxon>Crenichthys</taxon>
    </lineage>
</organism>
<keyword evidence="1" id="KW-0732">Signal</keyword>
<accession>A0AAV9QU48</accession>